<evidence type="ECO:0000313" key="2">
    <source>
        <dbReference type="Proteomes" id="UP000054375"/>
    </source>
</evidence>
<proteinExistence type="predicted"/>
<protein>
    <submittedName>
        <fullName evidence="1">Uncharacterized protein</fullName>
    </submittedName>
</protein>
<name>A0A117R3Y3_9ACTN</name>
<dbReference type="AlphaFoldDB" id="A0A117R3Y3"/>
<dbReference type="EMBL" id="LMWV01000005">
    <property type="protein sequence ID" value="KUN69690.1"/>
    <property type="molecule type" value="Genomic_DNA"/>
</dbReference>
<reference evidence="1 2" key="1">
    <citation type="submission" date="2015-10" db="EMBL/GenBank/DDBJ databases">
        <title>Draft genome sequence of Streptomyces griseorubiginosus DSM 40469, type strain for the species Streptomyces griseorubiginosus.</title>
        <authorList>
            <person name="Ruckert C."/>
            <person name="Winkler A."/>
            <person name="Kalinowski J."/>
            <person name="Kampfer P."/>
            <person name="Glaeser S."/>
        </authorList>
    </citation>
    <scope>NUCLEOTIDE SEQUENCE [LARGE SCALE GENOMIC DNA]</scope>
    <source>
        <strain evidence="1 2">DSM 40469</strain>
    </source>
</reference>
<sequence length="281" mass="31419">MPIKRLVVFRFHRDPLVCRTRVDLIRRLNPGVPVHGLFGGPGGARGAAFRLAGRRVLGLDALYVSRHSGPWNWKNGDLVLLDWYRETGHRLSFDVLHFIEWDLLLTEPLERAYAGVPAGAVGLTVPTPLSVIGDDWRWIAGQDEAREWRELLAFARTRYGYGCDDGYDPVPHGCLGDGPCFPRAFLDDYAAADPPALGNDELRYPLFAQLLGYQVVDTGFRRAWHCPADDPYFNAFGDRNIERATIAAELAKPHGRRAFHPVRTPLRGLHSFPVRRSAGGG</sequence>
<keyword evidence="2" id="KW-1185">Reference proteome</keyword>
<accession>A0A117R3Y3</accession>
<dbReference type="Proteomes" id="UP000054375">
    <property type="component" value="Unassembled WGS sequence"/>
</dbReference>
<dbReference type="RefSeq" id="WP_062235661.1">
    <property type="nucleotide sequence ID" value="NZ_JBEOZZ010000005.1"/>
</dbReference>
<organism evidence="1 2">
    <name type="scientific">Streptomyces griseorubiginosus</name>
    <dbReference type="NCBI Taxonomy" id="67304"/>
    <lineage>
        <taxon>Bacteria</taxon>
        <taxon>Bacillati</taxon>
        <taxon>Actinomycetota</taxon>
        <taxon>Actinomycetes</taxon>
        <taxon>Kitasatosporales</taxon>
        <taxon>Streptomycetaceae</taxon>
        <taxon>Streptomyces</taxon>
    </lineage>
</organism>
<comment type="caution">
    <text evidence="1">The sequence shown here is derived from an EMBL/GenBank/DDBJ whole genome shotgun (WGS) entry which is preliminary data.</text>
</comment>
<gene>
    <name evidence="1" type="ORF">AQJ54_08695</name>
</gene>
<evidence type="ECO:0000313" key="1">
    <source>
        <dbReference type="EMBL" id="KUN69690.1"/>
    </source>
</evidence>